<dbReference type="PANTHER" id="PTHR24189">
    <property type="entry name" value="MYOTROPHIN"/>
    <property type="match status" value="1"/>
</dbReference>
<feature type="repeat" description="ANK" evidence="3">
    <location>
        <begin position="342"/>
        <end position="374"/>
    </location>
</feature>
<keyword evidence="5" id="KW-1185">Reference proteome</keyword>
<protein>
    <submittedName>
        <fullName evidence="4">Uncharacterized protein</fullName>
    </submittedName>
</protein>
<keyword evidence="1" id="KW-0677">Repeat</keyword>
<evidence type="ECO:0000313" key="4">
    <source>
        <dbReference type="EMBL" id="TXD34258.1"/>
    </source>
</evidence>
<dbReference type="RefSeq" id="WP_146982985.1">
    <property type="nucleotide sequence ID" value="NZ_VOSM01000014.1"/>
</dbReference>
<dbReference type="InterPro" id="IPR050745">
    <property type="entry name" value="Multifunctional_regulatory"/>
</dbReference>
<dbReference type="AlphaFoldDB" id="A0A5C6X6C4"/>
<dbReference type="PANTHER" id="PTHR24189:SF50">
    <property type="entry name" value="ANKYRIN REPEAT AND SOCS BOX PROTEIN 2"/>
    <property type="match status" value="1"/>
</dbReference>
<organism evidence="4 5">
    <name type="scientific">Lujinxingia vulgaris</name>
    <dbReference type="NCBI Taxonomy" id="2600176"/>
    <lineage>
        <taxon>Bacteria</taxon>
        <taxon>Deltaproteobacteria</taxon>
        <taxon>Bradymonadales</taxon>
        <taxon>Lujinxingiaceae</taxon>
        <taxon>Lujinxingia</taxon>
    </lineage>
</organism>
<name>A0A5C6X6C4_9DELT</name>
<reference evidence="4 5" key="1">
    <citation type="submission" date="2019-08" db="EMBL/GenBank/DDBJ databases">
        <title>Bradymonadales sp. TMQ4.</title>
        <authorList>
            <person name="Liang Q."/>
        </authorList>
    </citation>
    <scope>NUCLEOTIDE SEQUENCE [LARGE SCALE GENOMIC DNA]</scope>
    <source>
        <strain evidence="4 5">TMQ4</strain>
    </source>
</reference>
<evidence type="ECO:0000256" key="3">
    <source>
        <dbReference type="PROSITE-ProRule" id="PRU00023"/>
    </source>
</evidence>
<gene>
    <name evidence="4" type="ORF">FRC98_18865</name>
</gene>
<dbReference type="OrthoDB" id="8410839at2"/>
<accession>A0A5C6X6C4</accession>
<sequence length="405" mass="42618">MNAPTALKEAIDANDATRVAAEVNALGGDIDAYEISSIPVVLRAAAQSCDEALRALLDAGSNPAQFPDALHRVIFQGCMMSGWEEAKDMTCLKLLIDAGCDPNGLDERGDSALASCLMVAVHPERAGAAARLLIAEGADPLRPENEGLLHRAVKTPASGVVEALLEGGVDMNAEDGGVVPALSCAIELAQAFNRSRENPEDNSAEVAAEFCEENFRLLIKHGADMSIRTSEGNHPLQIVFTIQGCPESIKMMLLDAGAPGHDTIGAAGEDVDFLAISMAEGHSGEMACRLYDAGCPLDVPYELFGGGSYVRLAAQYAPQQVLALCQHSDAARKSFLEYRSEKGFSPLANAIAGKHVELITYFLNAGLSADEKNAEGVSIREYLAESEEADARMAALAAGEAALTA</sequence>
<keyword evidence="2 3" id="KW-0040">ANK repeat</keyword>
<dbReference type="SMART" id="SM00248">
    <property type="entry name" value="ANK"/>
    <property type="match status" value="3"/>
</dbReference>
<comment type="caution">
    <text evidence="4">The sequence shown here is derived from an EMBL/GenBank/DDBJ whole genome shotgun (WGS) entry which is preliminary data.</text>
</comment>
<dbReference type="SUPFAM" id="SSF48403">
    <property type="entry name" value="Ankyrin repeat"/>
    <property type="match status" value="1"/>
</dbReference>
<dbReference type="Proteomes" id="UP000321412">
    <property type="component" value="Unassembled WGS sequence"/>
</dbReference>
<dbReference type="Gene3D" id="1.25.40.20">
    <property type="entry name" value="Ankyrin repeat-containing domain"/>
    <property type="match status" value="1"/>
</dbReference>
<dbReference type="EMBL" id="VOSM01000014">
    <property type="protein sequence ID" value="TXD34258.1"/>
    <property type="molecule type" value="Genomic_DNA"/>
</dbReference>
<dbReference type="InterPro" id="IPR036770">
    <property type="entry name" value="Ankyrin_rpt-contain_sf"/>
</dbReference>
<evidence type="ECO:0000256" key="1">
    <source>
        <dbReference type="ARBA" id="ARBA00022737"/>
    </source>
</evidence>
<evidence type="ECO:0000256" key="2">
    <source>
        <dbReference type="ARBA" id="ARBA00023043"/>
    </source>
</evidence>
<feature type="repeat" description="ANK" evidence="3">
    <location>
        <begin position="144"/>
        <end position="176"/>
    </location>
</feature>
<proteinExistence type="predicted"/>
<evidence type="ECO:0000313" key="5">
    <source>
        <dbReference type="Proteomes" id="UP000321412"/>
    </source>
</evidence>
<dbReference type="InterPro" id="IPR002110">
    <property type="entry name" value="Ankyrin_rpt"/>
</dbReference>
<dbReference type="PROSITE" id="PS50088">
    <property type="entry name" value="ANK_REPEAT"/>
    <property type="match status" value="2"/>
</dbReference>